<dbReference type="InterPro" id="IPR003615">
    <property type="entry name" value="HNH_nuc"/>
</dbReference>
<organism evidence="3 4">
    <name type="scientific">Fusarium napiforme</name>
    <dbReference type="NCBI Taxonomy" id="42672"/>
    <lineage>
        <taxon>Eukaryota</taxon>
        <taxon>Fungi</taxon>
        <taxon>Dikarya</taxon>
        <taxon>Ascomycota</taxon>
        <taxon>Pezizomycotina</taxon>
        <taxon>Sordariomycetes</taxon>
        <taxon>Hypocreomycetidae</taxon>
        <taxon>Hypocreales</taxon>
        <taxon>Nectriaceae</taxon>
        <taxon>Fusarium</taxon>
        <taxon>Fusarium fujikuroi species complex</taxon>
    </lineage>
</organism>
<protein>
    <recommendedName>
        <fullName evidence="2">HNH nuclease domain-containing protein</fullName>
    </recommendedName>
</protein>
<feature type="domain" description="HNH nuclease" evidence="2">
    <location>
        <begin position="210"/>
        <end position="295"/>
    </location>
</feature>
<feature type="compositionally biased region" description="Polar residues" evidence="1">
    <location>
        <begin position="501"/>
        <end position="513"/>
    </location>
</feature>
<dbReference type="Proteomes" id="UP000574317">
    <property type="component" value="Unassembled WGS sequence"/>
</dbReference>
<accession>A0A8H5K035</accession>
<dbReference type="AlphaFoldDB" id="A0A8H5K035"/>
<feature type="region of interest" description="Disordered" evidence="1">
    <location>
        <begin position="480"/>
        <end position="628"/>
    </location>
</feature>
<feature type="compositionally biased region" description="Polar residues" evidence="1">
    <location>
        <begin position="556"/>
        <end position="567"/>
    </location>
</feature>
<name>A0A8H5K035_9HYPO</name>
<evidence type="ECO:0000256" key="1">
    <source>
        <dbReference type="SAM" id="MobiDB-lite"/>
    </source>
</evidence>
<dbReference type="EMBL" id="JAAOAO010000107">
    <property type="protein sequence ID" value="KAF5562561.1"/>
    <property type="molecule type" value="Genomic_DNA"/>
</dbReference>
<feature type="region of interest" description="Disordered" evidence="1">
    <location>
        <begin position="149"/>
        <end position="180"/>
    </location>
</feature>
<evidence type="ECO:0000313" key="4">
    <source>
        <dbReference type="Proteomes" id="UP000574317"/>
    </source>
</evidence>
<evidence type="ECO:0000313" key="3">
    <source>
        <dbReference type="EMBL" id="KAF5562561.1"/>
    </source>
</evidence>
<gene>
    <name evidence="3" type="ORF">FNAPI_3135</name>
</gene>
<feature type="compositionally biased region" description="Polar residues" evidence="1">
    <location>
        <begin position="576"/>
        <end position="588"/>
    </location>
</feature>
<feature type="compositionally biased region" description="Polar residues" evidence="1">
    <location>
        <begin position="155"/>
        <end position="164"/>
    </location>
</feature>
<sequence>MDQGMEGLVQAVRALLHDRLDVNISSDQFSSHLADILTEYREAPFTVPRELLLPEEFEQRREIGLRIQDRLLKEDPNFKVRMFHVAAIAVVPLQTLLHGKLCPNFHDGVAVNKTVDLIMEFERMRHFANLFVQKLGKPAERQYDEYRSTIHGDQRVSSSASESEQGQKRQKTSLEDPDQQKEITLSISKERVRRSEPQKRKCRERDGYACVITGMADPEVCHIFPFALNETVDNATKTKKFFGATEGLVSADFRRTYTPLMADARNLGGSDKVWNLICLNKTLHDWWGRAYWGFQYHGIDAVSEPGDGNKSKVREPDGVTLAGDNNSLDALNGEVHRFSQDESYYPTETPRKPGHVEFRLHTGETLKSGQEFHFIMDTEDAPGFKHMVDLQWASLRLFVMKGGAEADSFSVDDDSDNGADDKGQFGVKQKMLPLEQLPGETAEKGPDAPSPPRAHAAIETPTEPAELQSQLSLRLKAGPSLADLQIPPKDQAKERPGATLPPQQGVSSGLDDQSSSTRRSLRESLRGSVRGIRRSLRGARENLETRPAVRRLQDLFHSNRSSPQSPGKEQKEGKSVSATPSENVNPFQGGSVDIEERRGLVPLGALSERIDPNVRGQPDSARRNDRQS</sequence>
<dbReference type="Pfam" id="PF13391">
    <property type="entry name" value="HNH_2"/>
    <property type="match status" value="1"/>
</dbReference>
<keyword evidence="4" id="KW-1185">Reference proteome</keyword>
<proteinExistence type="predicted"/>
<reference evidence="3 4" key="1">
    <citation type="submission" date="2020-05" db="EMBL/GenBank/DDBJ databases">
        <title>Identification and distribution of gene clusters putatively required for synthesis of sphingolipid metabolism inhibitors in phylogenetically diverse species of the filamentous fungus Fusarium.</title>
        <authorList>
            <person name="Kim H.-S."/>
            <person name="Busman M."/>
            <person name="Brown D.W."/>
            <person name="Divon H."/>
            <person name="Uhlig S."/>
            <person name="Proctor R.H."/>
        </authorList>
    </citation>
    <scope>NUCLEOTIDE SEQUENCE [LARGE SCALE GENOMIC DNA]</scope>
    <source>
        <strain evidence="3 4">NRRL 25196</strain>
    </source>
</reference>
<comment type="caution">
    <text evidence="3">The sequence shown here is derived from an EMBL/GenBank/DDBJ whole genome shotgun (WGS) entry which is preliminary data.</text>
</comment>
<evidence type="ECO:0000259" key="2">
    <source>
        <dbReference type="Pfam" id="PF13391"/>
    </source>
</evidence>